<dbReference type="Gene3D" id="3.40.50.720">
    <property type="entry name" value="NAD(P)-binding Rossmann-like Domain"/>
    <property type="match status" value="1"/>
</dbReference>
<comment type="caution">
    <text evidence="4">The sequence shown here is derived from an EMBL/GenBank/DDBJ whole genome shotgun (WGS) entry which is preliminary data.</text>
</comment>
<keyword evidence="2" id="KW-0560">Oxidoreductase</keyword>
<gene>
    <name evidence="4" type="ORF">CQA53_06925</name>
</gene>
<evidence type="ECO:0000313" key="5">
    <source>
        <dbReference type="Proteomes" id="UP000256379"/>
    </source>
</evidence>
<evidence type="ECO:0000256" key="3">
    <source>
        <dbReference type="SAM" id="Phobius"/>
    </source>
</evidence>
<proteinExistence type="inferred from homology"/>
<dbReference type="AlphaFoldDB" id="A0A3D8IIK5"/>
<dbReference type="InterPro" id="IPR020904">
    <property type="entry name" value="Sc_DH/Rdtase_CS"/>
</dbReference>
<dbReference type="GO" id="GO:0016020">
    <property type="term" value="C:membrane"/>
    <property type="evidence" value="ECO:0007669"/>
    <property type="project" value="TreeGrafter"/>
</dbReference>
<evidence type="ECO:0000256" key="2">
    <source>
        <dbReference type="ARBA" id="ARBA00023002"/>
    </source>
</evidence>
<dbReference type="InterPro" id="IPR036291">
    <property type="entry name" value="NAD(P)-bd_dom_sf"/>
</dbReference>
<dbReference type="EMBL" id="NXLQ01000015">
    <property type="protein sequence ID" value="RDU64968.1"/>
    <property type="molecule type" value="Genomic_DNA"/>
</dbReference>
<accession>A0A3D8IIK5</accession>
<name>A0A3D8IIK5_9HELI</name>
<dbReference type="Proteomes" id="UP000256379">
    <property type="component" value="Unassembled WGS sequence"/>
</dbReference>
<feature type="transmembrane region" description="Helical" evidence="3">
    <location>
        <begin position="224"/>
        <end position="243"/>
    </location>
</feature>
<dbReference type="OrthoDB" id="5419864at2"/>
<dbReference type="GO" id="GO:0016491">
    <property type="term" value="F:oxidoreductase activity"/>
    <property type="evidence" value="ECO:0007669"/>
    <property type="project" value="UniProtKB-KW"/>
</dbReference>
<evidence type="ECO:0000313" key="4">
    <source>
        <dbReference type="EMBL" id="RDU64968.1"/>
    </source>
</evidence>
<dbReference type="Pfam" id="PF00106">
    <property type="entry name" value="adh_short"/>
    <property type="match status" value="1"/>
</dbReference>
<protein>
    <submittedName>
        <fullName evidence="4">Short-chain dehydrogenase</fullName>
    </submittedName>
</protein>
<organism evidence="4 5">
    <name type="scientific">Helicobacter didelphidarum</name>
    <dbReference type="NCBI Taxonomy" id="2040648"/>
    <lineage>
        <taxon>Bacteria</taxon>
        <taxon>Pseudomonadati</taxon>
        <taxon>Campylobacterota</taxon>
        <taxon>Epsilonproteobacteria</taxon>
        <taxon>Campylobacterales</taxon>
        <taxon>Helicobacteraceae</taxon>
        <taxon>Helicobacter</taxon>
    </lineage>
</organism>
<keyword evidence="5" id="KW-1185">Reference proteome</keyword>
<keyword evidence="3" id="KW-0472">Membrane</keyword>
<dbReference type="PRINTS" id="PR00081">
    <property type="entry name" value="GDHRDH"/>
</dbReference>
<reference evidence="4 5" key="1">
    <citation type="submission" date="2018-04" db="EMBL/GenBank/DDBJ databases">
        <title>Novel Campyloabacter and Helicobacter Species and Strains.</title>
        <authorList>
            <person name="Mannion A.J."/>
            <person name="Shen Z."/>
            <person name="Fox J.G."/>
        </authorList>
    </citation>
    <scope>NUCLEOTIDE SEQUENCE [LARGE SCALE GENOMIC DNA]</scope>
    <source>
        <strain evidence="4 5">MIT 17-337</strain>
    </source>
</reference>
<dbReference type="RefSeq" id="WP_115543290.1">
    <property type="nucleotide sequence ID" value="NZ_NXLQ01000015.1"/>
</dbReference>
<sequence>MKNIAITGANSGIGKQLALDFAKHSCENTTLFLAGRNVERLENVAKEVESYNAVAQISAFDVTNLASCKEWCEEIFASRLDLLIINAGISIGNDESALHHIKVAQTNTMGVANLVFFALEMMKKQDFKGRFRGHIVLVASVASLLAMPNAPSYSASKNFVRILGEALSLSNSDICITTICPGFIETPLVQHLQGKVPMMNVKVASNKIIKAIQKQKNLSIFPSYFGWLVRFYNILPFVIKRYFLWIFKYFGKL</sequence>
<comment type="similarity">
    <text evidence="1">Belongs to the short-chain dehydrogenases/reductases (SDR) family.</text>
</comment>
<dbReference type="PANTHER" id="PTHR44196:SF1">
    <property type="entry name" value="DEHYDROGENASE_REDUCTASE SDR FAMILY MEMBER 7B"/>
    <property type="match status" value="1"/>
</dbReference>
<keyword evidence="3" id="KW-1133">Transmembrane helix</keyword>
<evidence type="ECO:0000256" key="1">
    <source>
        <dbReference type="ARBA" id="ARBA00006484"/>
    </source>
</evidence>
<dbReference type="PROSITE" id="PS00061">
    <property type="entry name" value="ADH_SHORT"/>
    <property type="match status" value="1"/>
</dbReference>
<dbReference type="SUPFAM" id="SSF51735">
    <property type="entry name" value="NAD(P)-binding Rossmann-fold domains"/>
    <property type="match status" value="1"/>
</dbReference>
<keyword evidence="3" id="KW-0812">Transmembrane</keyword>
<dbReference type="PANTHER" id="PTHR44196">
    <property type="entry name" value="DEHYDROGENASE/REDUCTASE SDR FAMILY MEMBER 7B"/>
    <property type="match status" value="1"/>
</dbReference>
<dbReference type="InterPro" id="IPR002347">
    <property type="entry name" value="SDR_fam"/>
</dbReference>